<dbReference type="AlphaFoldDB" id="A0A1I0E8I8"/>
<feature type="transmembrane region" description="Helical" evidence="7">
    <location>
        <begin position="277"/>
        <end position="298"/>
    </location>
</feature>
<feature type="domain" description="Citrate transporter-like" evidence="8">
    <location>
        <begin position="44"/>
        <end position="330"/>
    </location>
</feature>
<dbReference type="EMBL" id="FOHN01000019">
    <property type="protein sequence ID" value="SET41000.1"/>
    <property type="molecule type" value="Genomic_DNA"/>
</dbReference>
<evidence type="ECO:0000256" key="3">
    <source>
        <dbReference type="ARBA" id="ARBA00022475"/>
    </source>
</evidence>
<feature type="transmembrane region" description="Helical" evidence="7">
    <location>
        <begin position="42"/>
        <end position="60"/>
    </location>
</feature>
<dbReference type="PANTHER" id="PTHR43302:SF5">
    <property type="entry name" value="TRANSPORTER ARSB-RELATED"/>
    <property type="match status" value="1"/>
</dbReference>
<feature type="transmembrane region" description="Helical" evidence="7">
    <location>
        <begin position="310"/>
        <end position="329"/>
    </location>
</feature>
<keyword evidence="3" id="KW-1003">Cell membrane</keyword>
<reference evidence="9 10" key="1">
    <citation type="submission" date="2016-10" db="EMBL/GenBank/DDBJ databases">
        <authorList>
            <person name="de Groot N.N."/>
        </authorList>
    </citation>
    <scope>NUCLEOTIDE SEQUENCE [LARGE SCALE GENOMIC DNA]</scope>
    <source>
        <strain evidence="9 10">DSM 1801</strain>
    </source>
</reference>
<evidence type="ECO:0000259" key="8">
    <source>
        <dbReference type="Pfam" id="PF03600"/>
    </source>
</evidence>
<evidence type="ECO:0000256" key="7">
    <source>
        <dbReference type="SAM" id="Phobius"/>
    </source>
</evidence>
<dbReference type="GO" id="GO:0055085">
    <property type="term" value="P:transmembrane transport"/>
    <property type="evidence" value="ECO:0007669"/>
    <property type="project" value="InterPro"/>
</dbReference>
<evidence type="ECO:0000256" key="5">
    <source>
        <dbReference type="ARBA" id="ARBA00022989"/>
    </source>
</evidence>
<feature type="transmembrane region" description="Helical" evidence="7">
    <location>
        <begin position="232"/>
        <end position="265"/>
    </location>
</feature>
<keyword evidence="6 7" id="KW-0472">Membrane</keyword>
<dbReference type="PANTHER" id="PTHR43302">
    <property type="entry name" value="TRANSPORTER ARSB-RELATED"/>
    <property type="match status" value="1"/>
</dbReference>
<keyword evidence="4 7" id="KW-0812">Transmembrane</keyword>
<feature type="transmembrane region" description="Helical" evidence="7">
    <location>
        <begin position="150"/>
        <end position="171"/>
    </location>
</feature>
<evidence type="ECO:0000256" key="2">
    <source>
        <dbReference type="ARBA" id="ARBA00022448"/>
    </source>
</evidence>
<evidence type="ECO:0000256" key="4">
    <source>
        <dbReference type="ARBA" id="ARBA00022692"/>
    </source>
</evidence>
<dbReference type="Pfam" id="PF03600">
    <property type="entry name" value="CitMHS"/>
    <property type="match status" value="1"/>
</dbReference>
<keyword evidence="10" id="KW-1185">Reference proteome</keyword>
<evidence type="ECO:0000256" key="1">
    <source>
        <dbReference type="ARBA" id="ARBA00004651"/>
    </source>
</evidence>
<dbReference type="Proteomes" id="UP000199800">
    <property type="component" value="Unassembled WGS sequence"/>
</dbReference>
<protein>
    <submittedName>
        <fullName evidence="9">Na+/H+ antiporter NhaD</fullName>
    </submittedName>
</protein>
<dbReference type="InterPro" id="IPR004680">
    <property type="entry name" value="Cit_transptr-like_dom"/>
</dbReference>
<keyword evidence="2" id="KW-0813">Transport</keyword>
<feature type="transmembrane region" description="Helical" evidence="7">
    <location>
        <begin position="72"/>
        <end position="92"/>
    </location>
</feature>
<feature type="transmembrane region" description="Helical" evidence="7">
    <location>
        <begin position="336"/>
        <end position="359"/>
    </location>
</feature>
<keyword evidence="5 7" id="KW-1133">Transmembrane helix</keyword>
<feature type="transmembrane region" description="Helical" evidence="7">
    <location>
        <begin position="379"/>
        <end position="398"/>
    </location>
</feature>
<dbReference type="STRING" id="29364.SAMN04487772_11913"/>
<organism evidence="9 10">
    <name type="scientific">[Clostridium] polysaccharolyticum</name>
    <dbReference type="NCBI Taxonomy" id="29364"/>
    <lineage>
        <taxon>Bacteria</taxon>
        <taxon>Bacillati</taxon>
        <taxon>Bacillota</taxon>
        <taxon>Clostridia</taxon>
        <taxon>Lachnospirales</taxon>
        <taxon>Lachnospiraceae</taxon>
    </lineage>
</organism>
<proteinExistence type="predicted"/>
<evidence type="ECO:0000313" key="10">
    <source>
        <dbReference type="Proteomes" id="UP000199800"/>
    </source>
</evidence>
<dbReference type="RefSeq" id="WP_092478398.1">
    <property type="nucleotide sequence ID" value="NZ_FOHN01000019.1"/>
</dbReference>
<comment type="subcellular location">
    <subcellularLocation>
        <location evidence="1">Cell membrane</location>
        <topology evidence="1">Multi-pass membrane protein</topology>
    </subcellularLocation>
</comment>
<dbReference type="OrthoDB" id="3177666at2"/>
<evidence type="ECO:0000256" key="6">
    <source>
        <dbReference type="ARBA" id="ARBA00023136"/>
    </source>
</evidence>
<evidence type="ECO:0000313" key="9">
    <source>
        <dbReference type="EMBL" id="SET41000.1"/>
    </source>
</evidence>
<accession>A0A1I0E8I8</accession>
<feature type="transmembrane region" description="Helical" evidence="7">
    <location>
        <begin position="113"/>
        <end position="138"/>
    </location>
</feature>
<feature type="transmembrane region" description="Helical" evidence="7">
    <location>
        <begin position="192"/>
        <end position="212"/>
    </location>
</feature>
<name>A0A1I0E8I8_9FIRM</name>
<dbReference type="GO" id="GO:0005886">
    <property type="term" value="C:plasma membrane"/>
    <property type="evidence" value="ECO:0007669"/>
    <property type="project" value="UniProtKB-SubCell"/>
</dbReference>
<sequence length="400" mass="45151">MRSNVYIEQNASTVTIPIHNNKKNTNVQNVLTKSIQFIKEQFVLTIAIMAMLITCCFVPIDKAYLTYFNWRTLATLFCTLAVVATFSHIHVFEILSKNIVLKLHNLRNATLGLVFITFFGSMLLANDMALLTFLPLGFYVLNSTDNRQAMAFTFIMQNIAANLGGMVTPFGNPQNLYLYSFYKIDTMEFVKIMLPSFLAATVLIVVCCLFIKPVPLTLKNEKEYTLDKKRTLIYSVLFLASILIVFRIIPYIWGTVVIISALLCLDKNSIKEVNYPLLATFCVFFVFSGNMARIPAVSTFFEYLLPKNTLLFSILSCQFISNVPSAVLLSHFTSDYASLLPAVNIGGCGTLIASLASLITFSEFKKHNPDKVKEYVIKFSVINFTFIVFLFGIQFFLITI</sequence>
<gene>
    <name evidence="9" type="ORF">SAMN04487772_11913</name>
</gene>